<evidence type="ECO:0000313" key="1">
    <source>
        <dbReference type="EMBL" id="KAH0858671.1"/>
    </source>
</evidence>
<comment type="caution">
    <text evidence="1">The sequence shown here is derived from an EMBL/GenBank/DDBJ whole genome shotgun (WGS) entry which is preliminary data.</text>
</comment>
<dbReference type="EMBL" id="JAGKQM010000019">
    <property type="protein sequence ID" value="KAH0858671.1"/>
    <property type="molecule type" value="Genomic_DNA"/>
</dbReference>
<evidence type="ECO:0000313" key="2">
    <source>
        <dbReference type="Proteomes" id="UP000824890"/>
    </source>
</evidence>
<accession>A0ABQ7XUG4</accession>
<reference evidence="1 2" key="1">
    <citation type="submission" date="2021-05" db="EMBL/GenBank/DDBJ databases">
        <title>Genome Assembly of Synthetic Allotetraploid Brassica napus Reveals Homoeologous Exchanges between Subgenomes.</title>
        <authorList>
            <person name="Davis J.T."/>
        </authorList>
    </citation>
    <scope>NUCLEOTIDE SEQUENCE [LARGE SCALE GENOMIC DNA]</scope>
    <source>
        <strain evidence="2">cv. Da-Ae</strain>
        <tissue evidence="1">Seedling</tissue>
    </source>
</reference>
<gene>
    <name evidence="1" type="ORF">HID58_086932</name>
</gene>
<keyword evidence="2" id="KW-1185">Reference proteome</keyword>
<name>A0ABQ7XUG4_BRANA</name>
<proteinExistence type="predicted"/>
<sequence>MVMLRKLNPSHYLKLIATFSTHP</sequence>
<dbReference type="Proteomes" id="UP000824890">
    <property type="component" value="Unassembled WGS sequence"/>
</dbReference>
<organism evidence="1 2">
    <name type="scientific">Brassica napus</name>
    <name type="common">Rape</name>
    <dbReference type="NCBI Taxonomy" id="3708"/>
    <lineage>
        <taxon>Eukaryota</taxon>
        <taxon>Viridiplantae</taxon>
        <taxon>Streptophyta</taxon>
        <taxon>Embryophyta</taxon>
        <taxon>Tracheophyta</taxon>
        <taxon>Spermatophyta</taxon>
        <taxon>Magnoliopsida</taxon>
        <taxon>eudicotyledons</taxon>
        <taxon>Gunneridae</taxon>
        <taxon>Pentapetalae</taxon>
        <taxon>rosids</taxon>
        <taxon>malvids</taxon>
        <taxon>Brassicales</taxon>
        <taxon>Brassicaceae</taxon>
        <taxon>Brassiceae</taxon>
        <taxon>Brassica</taxon>
    </lineage>
</organism>
<protein>
    <submittedName>
        <fullName evidence="1">Uncharacterized protein</fullName>
    </submittedName>
</protein>